<sequence length="130" mass="14135">MVPLRMYQRSLLAADRSDWESASGVSRVSRATRTPRQGTPARKRRRRSTPGSTPSPAQGWGSSLRGNQLTSTLVRGARRPLLGAGSASEGSEADFIESQSVRSERQGVRPPPRTLPSPPSRQELGSQLQQ</sequence>
<accession>A0AAD8CDP4</accession>
<proteinExistence type="predicted"/>
<evidence type="ECO:0000256" key="1">
    <source>
        <dbReference type="SAM" id="MobiDB-lite"/>
    </source>
</evidence>
<feature type="compositionally biased region" description="Polar residues" evidence="1">
    <location>
        <begin position="60"/>
        <end position="73"/>
    </location>
</feature>
<name>A0AAD8CDP4_ACIOX</name>
<evidence type="ECO:0000313" key="2">
    <source>
        <dbReference type="EMBL" id="KAK1135361.1"/>
    </source>
</evidence>
<dbReference type="EMBL" id="JAGXEW010000744">
    <property type="protein sequence ID" value="KAK1135361.1"/>
    <property type="molecule type" value="Genomic_DNA"/>
</dbReference>
<gene>
    <name evidence="2" type="ORF">AOXY_G38124</name>
</gene>
<evidence type="ECO:0000313" key="3">
    <source>
        <dbReference type="Proteomes" id="UP001230051"/>
    </source>
</evidence>
<feature type="region of interest" description="Disordered" evidence="1">
    <location>
        <begin position="13"/>
        <end position="130"/>
    </location>
</feature>
<reference evidence="2" key="1">
    <citation type="submission" date="2022-02" db="EMBL/GenBank/DDBJ databases">
        <title>Atlantic sturgeon de novo genome assembly.</title>
        <authorList>
            <person name="Stock M."/>
            <person name="Klopp C."/>
            <person name="Guiguen Y."/>
            <person name="Cabau C."/>
            <person name="Parinello H."/>
            <person name="Santidrian Yebra-Pimentel E."/>
            <person name="Kuhl H."/>
            <person name="Dirks R.P."/>
            <person name="Guessner J."/>
            <person name="Wuertz S."/>
            <person name="Du K."/>
            <person name="Schartl M."/>
        </authorList>
    </citation>
    <scope>NUCLEOTIDE SEQUENCE</scope>
    <source>
        <strain evidence="2">STURGEONOMICS-FGT-2020</strain>
        <tissue evidence="2">Whole blood</tissue>
    </source>
</reference>
<comment type="caution">
    <text evidence="2">The sequence shown here is derived from an EMBL/GenBank/DDBJ whole genome shotgun (WGS) entry which is preliminary data.</text>
</comment>
<dbReference type="Proteomes" id="UP001230051">
    <property type="component" value="Unassembled WGS sequence"/>
</dbReference>
<dbReference type="AlphaFoldDB" id="A0AAD8CDP4"/>
<feature type="compositionally biased region" description="Pro residues" evidence="1">
    <location>
        <begin position="109"/>
        <end position="119"/>
    </location>
</feature>
<feature type="compositionally biased region" description="Polar residues" evidence="1">
    <location>
        <begin position="23"/>
        <end position="37"/>
    </location>
</feature>
<organism evidence="2 3">
    <name type="scientific">Acipenser oxyrinchus oxyrinchus</name>
    <dbReference type="NCBI Taxonomy" id="40147"/>
    <lineage>
        <taxon>Eukaryota</taxon>
        <taxon>Metazoa</taxon>
        <taxon>Chordata</taxon>
        <taxon>Craniata</taxon>
        <taxon>Vertebrata</taxon>
        <taxon>Euteleostomi</taxon>
        <taxon>Actinopterygii</taxon>
        <taxon>Chondrostei</taxon>
        <taxon>Acipenseriformes</taxon>
        <taxon>Acipenseridae</taxon>
        <taxon>Acipenser</taxon>
    </lineage>
</organism>
<keyword evidence="3" id="KW-1185">Reference proteome</keyword>
<protein>
    <submittedName>
        <fullName evidence="2">Uncharacterized protein</fullName>
    </submittedName>
</protein>